<name>B9CL44_LANR4</name>
<accession>B9CL44</accession>
<dbReference type="Proteomes" id="UP000004070">
    <property type="component" value="Unassembled WGS sequence"/>
</dbReference>
<dbReference type="EMBL" id="ACFE01000001">
    <property type="protein sequence ID" value="EEE17831.1"/>
    <property type="molecule type" value="Genomic_DNA"/>
</dbReference>
<protein>
    <submittedName>
        <fullName evidence="1">Uncharacterized protein</fullName>
    </submittedName>
</protein>
<gene>
    <name evidence="1" type="ORF">ATORI0001_0759</name>
</gene>
<proteinExistence type="predicted"/>
<comment type="caution">
    <text evidence="1">The sequence shown here is derived from an EMBL/GenBank/DDBJ whole genome shotgun (WGS) entry which is preliminary data.</text>
</comment>
<organism evidence="1 2">
    <name type="scientific">Lancefieldella rimae (strain ATCC 49626 / DSM 7090 / CCUG 31168 / NBRC 15546 / VPI D140H-11A)</name>
    <name type="common">Atopobium rimae</name>
    <dbReference type="NCBI Taxonomy" id="553184"/>
    <lineage>
        <taxon>Bacteria</taxon>
        <taxon>Bacillati</taxon>
        <taxon>Actinomycetota</taxon>
        <taxon>Coriobacteriia</taxon>
        <taxon>Coriobacteriales</taxon>
        <taxon>Atopobiaceae</taxon>
        <taxon>Lancefieldella</taxon>
    </lineage>
</organism>
<evidence type="ECO:0000313" key="1">
    <source>
        <dbReference type="EMBL" id="EEE17831.1"/>
    </source>
</evidence>
<dbReference type="AlphaFoldDB" id="B9CL44"/>
<sequence>MIRFLHHTFLVDSLRNSLARFSQTWRLKANGRIKAIAHR</sequence>
<evidence type="ECO:0000313" key="2">
    <source>
        <dbReference type="Proteomes" id="UP000004070"/>
    </source>
</evidence>
<reference evidence="1 2" key="1">
    <citation type="submission" date="2009-01" db="EMBL/GenBank/DDBJ databases">
        <authorList>
            <person name="Madupu R."/>
            <person name="Sebastian Y."/>
            <person name="Durkin A.S."/>
            <person name="Torralba M."/>
            <person name="Methe B."/>
            <person name="Sutton G.G."/>
            <person name="Strausberg R.L."/>
            <person name="Nelson K.E."/>
        </authorList>
    </citation>
    <scope>NUCLEOTIDE SEQUENCE [LARGE SCALE GENOMIC DNA]</scope>
    <source>
        <strain evidence="1 2">ATCC 49626</strain>
    </source>
</reference>